<reference evidence="2 3" key="1">
    <citation type="submission" date="2018-09" db="EMBL/GenBank/DDBJ databases">
        <authorList>
            <person name="Wang F."/>
        </authorList>
    </citation>
    <scope>NUCLEOTIDE SEQUENCE [LARGE SCALE GENOMIC DNA]</scope>
    <source>
        <strain evidence="2 3">PLHSC7-2</strain>
    </source>
</reference>
<reference evidence="2 3" key="2">
    <citation type="submission" date="2019-01" db="EMBL/GenBank/DDBJ databases">
        <title>Motilimonas pumilus sp. nov., isolated from the gut of sea cucumber (Apostichopus japonicus).</title>
        <authorList>
            <person name="Wang F.-Q."/>
            <person name="Ren L.-H."/>
            <person name="Lin Y.-W."/>
            <person name="Sun G.-H."/>
            <person name="Du Z.-J."/>
            <person name="Zhao J.-X."/>
            <person name="Liu X.-J."/>
            <person name="Liu L.-J."/>
        </authorList>
    </citation>
    <scope>NUCLEOTIDE SEQUENCE [LARGE SCALE GENOMIC DNA]</scope>
    <source>
        <strain evidence="2 3">PLHSC7-2</strain>
    </source>
</reference>
<feature type="transmembrane region" description="Helical" evidence="1">
    <location>
        <begin position="92"/>
        <end position="108"/>
    </location>
</feature>
<keyword evidence="1" id="KW-0472">Membrane</keyword>
<accession>A0A418YHA9</accession>
<feature type="transmembrane region" description="Helical" evidence="1">
    <location>
        <begin position="268"/>
        <end position="291"/>
    </location>
</feature>
<dbReference type="Pfam" id="PF05940">
    <property type="entry name" value="NnrS"/>
    <property type="match status" value="1"/>
</dbReference>
<feature type="transmembrane region" description="Helical" evidence="1">
    <location>
        <begin position="332"/>
        <end position="355"/>
    </location>
</feature>
<name>A0A418YHA9_9GAMM</name>
<feature type="transmembrane region" description="Helical" evidence="1">
    <location>
        <begin position="297"/>
        <end position="320"/>
    </location>
</feature>
<gene>
    <name evidence="2" type="ORF">D1Z90_05910</name>
</gene>
<feature type="transmembrane region" description="Helical" evidence="1">
    <location>
        <begin position="361"/>
        <end position="382"/>
    </location>
</feature>
<feature type="transmembrane region" description="Helical" evidence="1">
    <location>
        <begin position="217"/>
        <end position="235"/>
    </location>
</feature>
<feature type="transmembrane region" description="Helical" evidence="1">
    <location>
        <begin position="145"/>
        <end position="164"/>
    </location>
</feature>
<keyword evidence="1" id="KW-0812">Transmembrane</keyword>
<dbReference type="Proteomes" id="UP000283255">
    <property type="component" value="Unassembled WGS sequence"/>
</dbReference>
<protein>
    <submittedName>
        <fullName evidence="2">Short-chain dehydrogenase</fullName>
    </submittedName>
</protein>
<keyword evidence="1" id="KW-1133">Transmembrane helix</keyword>
<feature type="transmembrane region" description="Helical" evidence="1">
    <location>
        <begin position="176"/>
        <end position="196"/>
    </location>
</feature>
<comment type="caution">
    <text evidence="2">The sequence shown here is derived from an EMBL/GenBank/DDBJ whole genome shotgun (WGS) entry which is preliminary data.</text>
</comment>
<dbReference type="EMBL" id="QZCH01000004">
    <property type="protein sequence ID" value="RJG49491.1"/>
    <property type="molecule type" value="Genomic_DNA"/>
</dbReference>
<dbReference type="RefSeq" id="WP_119909826.1">
    <property type="nucleotide sequence ID" value="NZ_QZCH01000004.1"/>
</dbReference>
<evidence type="ECO:0000313" key="3">
    <source>
        <dbReference type="Proteomes" id="UP000283255"/>
    </source>
</evidence>
<feature type="transmembrane region" description="Helical" evidence="1">
    <location>
        <begin position="21"/>
        <end position="42"/>
    </location>
</feature>
<dbReference type="OrthoDB" id="9770040at2"/>
<dbReference type="InterPro" id="IPR010266">
    <property type="entry name" value="NnrS"/>
</dbReference>
<feature type="transmembrane region" description="Helical" evidence="1">
    <location>
        <begin position="62"/>
        <end position="80"/>
    </location>
</feature>
<dbReference type="AlphaFoldDB" id="A0A418YHA9"/>
<organism evidence="2 3">
    <name type="scientific">Motilimonas pumila</name>
    <dbReference type="NCBI Taxonomy" id="2303987"/>
    <lineage>
        <taxon>Bacteria</taxon>
        <taxon>Pseudomonadati</taxon>
        <taxon>Pseudomonadota</taxon>
        <taxon>Gammaproteobacteria</taxon>
        <taxon>Alteromonadales</taxon>
        <taxon>Alteromonadales genera incertae sedis</taxon>
        <taxon>Motilimonas</taxon>
    </lineage>
</organism>
<feature type="transmembrane region" description="Helical" evidence="1">
    <location>
        <begin position="114"/>
        <end position="133"/>
    </location>
</feature>
<proteinExistence type="predicted"/>
<evidence type="ECO:0000313" key="2">
    <source>
        <dbReference type="EMBL" id="RJG49491.1"/>
    </source>
</evidence>
<evidence type="ECO:0000256" key="1">
    <source>
        <dbReference type="SAM" id="Phobius"/>
    </source>
</evidence>
<keyword evidence="3" id="KW-1185">Reference proteome</keyword>
<sequence>MLNIVDKAQEEKILPVFRLGFRPFFLLAAIYAILSIPTWLWLRSHGSAEILAVPALWWHAHELLFGFALAVVMGFVLTAVQNWTGQAGTKGIRLGLLAGLWLLPRVLFWTAAPLWLIATIECAFIGACAWETGIRVVRSKGWRNLFFVPLFLAAMVLNLLSYQSLSSEPWLYSGHIWQAMLWWFVLLLSIMGARVIPFFTAKRLGFTKPEPIKWLEYAANAPLLALLVLSFIPAWYLQFSTPLYLMAGLLLLARMMRWRGYLGYKEPLLWSLHLSFAFIPLGLLVLASGWFAGLWMVHLHLIAIGAVGGLILAMISRVTLGHTGYNIYQGPNMALAFAVIALAALVRTFAVLLWPQWQQELLWLAAGLWCLAFAVYLCLFGAKLCQPRVDGHPG</sequence>